<dbReference type="Proteomes" id="UP000636800">
    <property type="component" value="Chromosome 6"/>
</dbReference>
<accession>A0A835UW90</accession>
<keyword evidence="3" id="KW-1185">Reference proteome</keyword>
<proteinExistence type="predicted"/>
<dbReference type="PANTHER" id="PTHR36481">
    <property type="entry name" value="EXPRESSED PROTEIN"/>
    <property type="match status" value="1"/>
</dbReference>
<feature type="compositionally biased region" description="Basic residues" evidence="1">
    <location>
        <begin position="314"/>
        <end position="328"/>
    </location>
</feature>
<evidence type="ECO:0000313" key="3">
    <source>
        <dbReference type="Proteomes" id="UP000636800"/>
    </source>
</evidence>
<evidence type="ECO:0000313" key="2">
    <source>
        <dbReference type="EMBL" id="KAG0476168.1"/>
    </source>
</evidence>
<organism evidence="2 3">
    <name type="scientific">Vanilla planifolia</name>
    <name type="common">Vanilla</name>
    <dbReference type="NCBI Taxonomy" id="51239"/>
    <lineage>
        <taxon>Eukaryota</taxon>
        <taxon>Viridiplantae</taxon>
        <taxon>Streptophyta</taxon>
        <taxon>Embryophyta</taxon>
        <taxon>Tracheophyta</taxon>
        <taxon>Spermatophyta</taxon>
        <taxon>Magnoliopsida</taxon>
        <taxon>Liliopsida</taxon>
        <taxon>Asparagales</taxon>
        <taxon>Orchidaceae</taxon>
        <taxon>Vanilloideae</taxon>
        <taxon>Vanilleae</taxon>
        <taxon>Vanilla</taxon>
    </lineage>
</organism>
<feature type="region of interest" description="Disordered" evidence="1">
    <location>
        <begin position="485"/>
        <end position="525"/>
    </location>
</feature>
<dbReference type="EMBL" id="JADCNL010000006">
    <property type="protein sequence ID" value="KAG0476168.1"/>
    <property type="molecule type" value="Genomic_DNA"/>
</dbReference>
<gene>
    <name evidence="2" type="ORF">HPP92_013009</name>
</gene>
<dbReference type="OrthoDB" id="4062651at2759"/>
<feature type="region of interest" description="Disordered" evidence="1">
    <location>
        <begin position="136"/>
        <end position="166"/>
    </location>
</feature>
<feature type="compositionally biased region" description="Pro residues" evidence="1">
    <location>
        <begin position="303"/>
        <end position="312"/>
    </location>
</feature>
<reference evidence="2 3" key="1">
    <citation type="journal article" date="2020" name="Nat. Food">
        <title>A phased Vanilla planifolia genome enables genetic improvement of flavour and production.</title>
        <authorList>
            <person name="Hasing T."/>
            <person name="Tang H."/>
            <person name="Brym M."/>
            <person name="Khazi F."/>
            <person name="Huang T."/>
            <person name="Chambers A.H."/>
        </authorList>
    </citation>
    <scope>NUCLEOTIDE SEQUENCE [LARGE SCALE GENOMIC DNA]</scope>
    <source>
        <tissue evidence="2">Leaf</tissue>
    </source>
</reference>
<evidence type="ECO:0000256" key="1">
    <source>
        <dbReference type="SAM" id="MobiDB-lite"/>
    </source>
</evidence>
<dbReference type="InterPro" id="IPR036426">
    <property type="entry name" value="Bulb-type_lectin_dom_sf"/>
</dbReference>
<name>A0A835UW90_VANPL</name>
<feature type="compositionally biased region" description="Gly residues" evidence="1">
    <location>
        <begin position="497"/>
        <end position="513"/>
    </location>
</feature>
<dbReference type="AlphaFoldDB" id="A0A835UW90"/>
<dbReference type="SUPFAM" id="SSF51110">
    <property type="entry name" value="alpha-D-mannose-specific plant lectins"/>
    <property type="match status" value="1"/>
</dbReference>
<feature type="region of interest" description="Disordered" evidence="1">
    <location>
        <begin position="303"/>
        <end position="344"/>
    </location>
</feature>
<sequence>MASSSDLLYRFLPLLLPFLDPRHLAGVHADAIVRGTVFCDQCKDGSPTFLDYPLQGARVRVSCVDQYTDEGTDLFGMYTLQFEGSPDLSGCVARVLDGPPECGVAAGPTQRLRLVFRMFDMAAYAVDPLLAQPKQPKDFCAPAPPKPGSSRPPLLPPPPQAPAARSPPFLEASACSYDKWLMPEFRCHWRVVQPETLVGVAFGPLAYARYGPGATLWNGLHDRGEVYGTLLREATAALLNSYENFQFAFPTLSVLSEMNYALLGTRRDALMVALRFRRANYGMSGGCAPVGCKFAPCTPPLPLLRPPPPPPSHRSSRHLAAPRHHRTHNQTAATRSHPPRRWLPFPTLPRLPAGKYRAYFLRSQSSPGAGGFGNDFCFIRIEDSGTGETAWESDCVPVSTSNVCSLVFSDDGIEVFDGSNSAWSTDAQSAGGDPLQSLELVDEGDMRVRDKAGELAWKASDEPRGEQRCGQPGSPGLAPTLPPFAQPIGGDSDGPFGMSGGSGFVGPNNGAGGEQRQVGATFGFGSRPLVDDTPYDSRSLGMLVDRIGLGRAVVIGAVGFGGFMF</sequence>
<dbReference type="PANTHER" id="PTHR36481:SF2">
    <property type="entry name" value="EXPRESSED PROTEIN"/>
    <property type="match status" value="1"/>
</dbReference>
<protein>
    <submittedName>
        <fullName evidence="2">Uncharacterized protein</fullName>
    </submittedName>
</protein>
<comment type="caution">
    <text evidence="2">The sequence shown here is derived from an EMBL/GenBank/DDBJ whole genome shotgun (WGS) entry which is preliminary data.</text>
</comment>
<dbReference type="Pfam" id="PF01190">
    <property type="entry name" value="Pollen_Ole_e_1"/>
    <property type="match status" value="1"/>
</dbReference>